<dbReference type="InterPro" id="IPR004861">
    <property type="entry name" value="Siw14-like"/>
</dbReference>
<dbReference type="AlphaFoldDB" id="A0A1M8A028"/>
<dbReference type="Pfam" id="PF03162">
    <property type="entry name" value="Y_phosphatase2"/>
    <property type="match status" value="1"/>
</dbReference>
<dbReference type="Gene3D" id="3.90.190.10">
    <property type="entry name" value="Protein tyrosine phosphatase superfamily"/>
    <property type="match status" value="1"/>
</dbReference>
<dbReference type="GO" id="GO:0005737">
    <property type="term" value="C:cytoplasm"/>
    <property type="evidence" value="ECO:0007669"/>
    <property type="project" value="UniProtKB-SubCell"/>
</dbReference>
<proteinExistence type="predicted"/>
<dbReference type="OrthoDB" id="6375174at2759"/>
<dbReference type="GO" id="GO:0016791">
    <property type="term" value="F:phosphatase activity"/>
    <property type="evidence" value="ECO:0007669"/>
    <property type="project" value="TreeGrafter"/>
</dbReference>
<name>A0A1M8A028_MALS4</name>
<dbReference type="STRING" id="1230383.A0A1M8A028"/>
<dbReference type="FunFam" id="3.90.190.10:FF:000035">
    <property type="entry name" value="Tyrosine phosphatase, putative"/>
    <property type="match status" value="1"/>
</dbReference>
<dbReference type="PANTHER" id="PTHR31126">
    <property type="entry name" value="TYROSINE-PROTEIN PHOSPHATASE"/>
    <property type="match status" value="1"/>
</dbReference>
<evidence type="ECO:0000256" key="3">
    <source>
        <dbReference type="ARBA" id="ARBA00022801"/>
    </source>
</evidence>
<keyword evidence="2" id="KW-0963">Cytoplasm</keyword>
<reference evidence="5" key="1">
    <citation type="journal article" date="2017" name="Nucleic Acids Res.">
        <title>Proteogenomics produces comprehensive and highly accurate protein-coding gene annotation in a complete genome assembly of Malassezia sympodialis.</title>
        <authorList>
            <person name="Zhu Y."/>
            <person name="Engstroem P.G."/>
            <person name="Tellgren-Roth C."/>
            <person name="Baudo C.D."/>
            <person name="Kennell J.C."/>
            <person name="Sun S."/>
            <person name="Billmyre R.B."/>
            <person name="Schroeder M.S."/>
            <person name="Andersson A."/>
            <person name="Holm T."/>
            <person name="Sigurgeirsson B."/>
            <person name="Wu G."/>
            <person name="Sankaranarayanan S.R."/>
            <person name="Siddharthan R."/>
            <person name="Sanyal K."/>
            <person name="Lundeberg J."/>
            <person name="Nystedt B."/>
            <person name="Boekhout T."/>
            <person name="Dawson T.L. Jr."/>
            <person name="Heitman J."/>
            <person name="Scheynius A."/>
            <person name="Lehtioe J."/>
        </authorList>
    </citation>
    <scope>NUCLEOTIDE SEQUENCE [LARGE SCALE GENOMIC DNA]</scope>
    <source>
        <strain evidence="5">ATCC 42132</strain>
    </source>
</reference>
<evidence type="ECO:0000256" key="1">
    <source>
        <dbReference type="ARBA" id="ARBA00004496"/>
    </source>
</evidence>
<keyword evidence="5" id="KW-1185">Reference proteome</keyword>
<sequence>MSVRPTGPSATEAKTIQLSALSPPLAFSHVCPYIFRCADPSSQPESFLFLESLNLKSVILLSIEYPSKVLESFCSQHHIELHHFGIERRWPAPNPIAQVSAPTTNSLFLSPHEINSFSVFETIVKDGLELLLDIRNHPVLVTDTAGVFETGVLLGCLRKIQRWNLSSILVEYRAFAGPLARSAIERFIEMFDVDLVTMPPAEFVPDWLLPPDQFYVDESERSDSASGEASNSD</sequence>
<accession>A0A1M8A028</accession>
<organism evidence="4 5">
    <name type="scientific">Malassezia sympodialis (strain ATCC 42132)</name>
    <name type="common">Atopic eczema-associated yeast</name>
    <dbReference type="NCBI Taxonomy" id="1230383"/>
    <lineage>
        <taxon>Eukaryota</taxon>
        <taxon>Fungi</taxon>
        <taxon>Dikarya</taxon>
        <taxon>Basidiomycota</taxon>
        <taxon>Ustilaginomycotina</taxon>
        <taxon>Malasseziomycetes</taxon>
        <taxon>Malasseziales</taxon>
        <taxon>Malasseziaceae</taxon>
        <taxon>Malassezia</taxon>
    </lineage>
</organism>
<keyword evidence="3" id="KW-0378">Hydrolase</keyword>
<dbReference type="VEuPathDB" id="FungiDB:MSYG_0126"/>
<evidence type="ECO:0000313" key="4">
    <source>
        <dbReference type="EMBL" id="SHO75793.1"/>
    </source>
</evidence>
<dbReference type="OMA" id="GMATWKP"/>
<evidence type="ECO:0000256" key="2">
    <source>
        <dbReference type="ARBA" id="ARBA00022490"/>
    </source>
</evidence>
<gene>
    <name evidence="4" type="ORF">MSYG_0126</name>
</gene>
<dbReference type="SUPFAM" id="SSF52799">
    <property type="entry name" value="(Phosphotyrosine protein) phosphatases II"/>
    <property type="match status" value="1"/>
</dbReference>
<comment type="subcellular location">
    <subcellularLocation>
        <location evidence="1">Cytoplasm</location>
    </subcellularLocation>
</comment>
<dbReference type="CDD" id="cd14501">
    <property type="entry name" value="PFA-DSP"/>
    <property type="match status" value="1"/>
</dbReference>
<evidence type="ECO:0000313" key="5">
    <source>
        <dbReference type="Proteomes" id="UP000186303"/>
    </source>
</evidence>
<dbReference type="InterPro" id="IPR029021">
    <property type="entry name" value="Prot-tyrosine_phosphatase-like"/>
</dbReference>
<dbReference type="EMBL" id="LT671821">
    <property type="protein sequence ID" value="SHO75793.1"/>
    <property type="molecule type" value="Genomic_DNA"/>
</dbReference>
<protein>
    <submittedName>
        <fullName evidence="4">Uncharacterized protein</fullName>
    </submittedName>
</protein>
<dbReference type="PANTHER" id="PTHR31126:SF18">
    <property type="entry name" value="PROTEIN-TYROSINE-PHOSPHATASE"/>
    <property type="match status" value="1"/>
</dbReference>
<dbReference type="Proteomes" id="UP000186303">
    <property type="component" value="Chromosome 1"/>
</dbReference>